<evidence type="ECO:0000256" key="10">
    <source>
        <dbReference type="ARBA" id="ARBA00048721"/>
    </source>
</evidence>
<reference evidence="15 16" key="1">
    <citation type="submission" date="2016-10" db="EMBL/GenBank/DDBJ databases">
        <title>Draft genome sequence of Coniochaeta ligniaria NRRL30616, a lignocellulolytic fungus for bioabatement of inhibitors in plant biomass hydrolysates.</title>
        <authorList>
            <consortium name="DOE Joint Genome Institute"/>
            <person name="Jimenez D.J."/>
            <person name="Hector R.E."/>
            <person name="Riley R."/>
            <person name="Sun H."/>
            <person name="Grigoriev I.V."/>
            <person name="Van Elsas J.D."/>
            <person name="Nichols N.N."/>
        </authorList>
    </citation>
    <scope>NUCLEOTIDE SEQUENCE [LARGE SCALE GENOMIC DNA]</scope>
    <source>
        <strain evidence="15 16">NRRL 30616</strain>
    </source>
</reference>
<evidence type="ECO:0000256" key="6">
    <source>
        <dbReference type="ARBA" id="ARBA00022695"/>
    </source>
</evidence>
<keyword evidence="5 12" id="KW-0808">Transferase</keyword>
<organism evidence="15 16">
    <name type="scientific">Coniochaeta ligniaria NRRL 30616</name>
    <dbReference type="NCBI Taxonomy" id="1408157"/>
    <lineage>
        <taxon>Eukaryota</taxon>
        <taxon>Fungi</taxon>
        <taxon>Dikarya</taxon>
        <taxon>Ascomycota</taxon>
        <taxon>Pezizomycotina</taxon>
        <taxon>Sordariomycetes</taxon>
        <taxon>Sordariomycetidae</taxon>
        <taxon>Coniochaetales</taxon>
        <taxon>Coniochaetaceae</taxon>
        <taxon>Coniochaeta</taxon>
    </lineage>
</organism>
<dbReference type="EMBL" id="KV875102">
    <property type="protein sequence ID" value="OIW24926.1"/>
    <property type="molecule type" value="Genomic_DNA"/>
</dbReference>
<comment type="catalytic activity">
    <reaction evidence="10 12">
        <text>nicotinate beta-D-ribonucleotide + ATP + H(+) = deamido-NAD(+) + diphosphate</text>
        <dbReference type="Rhea" id="RHEA:22860"/>
        <dbReference type="ChEBI" id="CHEBI:15378"/>
        <dbReference type="ChEBI" id="CHEBI:30616"/>
        <dbReference type="ChEBI" id="CHEBI:33019"/>
        <dbReference type="ChEBI" id="CHEBI:57502"/>
        <dbReference type="ChEBI" id="CHEBI:58437"/>
        <dbReference type="EC" id="2.7.7.18"/>
    </reaction>
</comment>
<feature type="region of interest" description="Disordered" evidence="13">
    <location>
        <begin position="1"/>
        <end position="33"/>
    </location>
</feature>
<dbReference type="STRING" id="1408157.A0A1J7IBU1"/>
<feature type="domain" description="Cytidyltransferase-like" evidence="14">
    <location>
        <begin position="55"/>
        <end position="254"/>
    </location>
</feature>
<dbReference type="InterPro" id="IPR005248">
    <property type="entry name" value="NadD/NMNAT"/>
</dbReference>
<dbReference type="GO" id="GO:0009435">
    <property type="term" value="P:NAD+ biosynthetic process"/>
    <property type="evidence" value="ECO:0007669"/>
    <property type="project" value="UniProtKB-UniPathway"/>
</dbReference>
<feature type="compositionally biased region" description="Polar residues" evidence="13">
    <location>
        <begin position="1"/>
        <end position="23"/>
    </location>
</feature>
<dbReference type="FunCoup" id="A0A1J7IBU1">
    <property type="interactions" value="524"/>
</dbReference>
<dbReference type="PANTHER" id="PTHR12039">
    <property type="entry name" value="NICOTINAMIDE MONONUCLEOTIDE ADENYLYLTRANSFERASE"/>
    <property type="match status" value="1"/>
</dbReference>
<dbReference type="AlphaFoldDB" id="A0A1J7IBU1"/>
<keyword evidence="16" id="KW-1185">Reference proteome</keyword>
<evidence type="ECO:0000256" key="9">
    <source>
        <dbReference type="ARBA" id="ARBA00023027"/>
    </source>
</evidence>
<evidence type="ECO:0000256" key="13">
    <source>
        <dbReference type="SAM" id="MobiDB-lite"/>
    </source>
</evidence>
<comment type="similarity">
    <text evidence="3 12">Belongs to the eukaryotic NMN adenylyltransferase family.</text>
</comment>
<dbReference type="CDD" id="cd09286">
    <property type="entry name" value="NMNAT_Eukarya"/>
    <property type="match status" value="1"/>
</dbReference>
<keyword evidence="9 12" id="KW-0520">NAD</keyword>
<evidence type="ECO:0000256" key="12">
    <source>
        <dbReference type="RuleBase" id="RU362021"/>
    </source>
</evidence>
<feature type="compositionally biased region" description="Basic and acidic residues" evidence="13">
    <location>
        <begin position="282"/>
        <end position="294"/>
    </location>
</feature>
<protein>
    <recommendedName>
        <fullName evidence="12">Nicotinamide-nucleotide adenylyltransferase</fullName>
        <ecNumber evidence="12">2.7.7.1</ecNumber>
        <ecNumber evidence="12">2.7.7.18</ecNumber>
    </recommendedName>
</protein>
<evidence type="ECO:0000256" key="4">
    <source>
        <dbReference type="ARBA" id="ARBA00022642"/>
    </source>
</evidence>
<dbReference type="GO" id="GO:0005524">
    <property type="term" value="F:ATP binding"/>
    <property type="evidence" value="ECO:0007669"/>
    <property type="project" value="UniProtKB-KW"/>
</dbReference>
<comment type="pathway">
    <text evidence="2">Cofactor biosynthesis; NAD(+) biosynthesis; deamido-NAD(+) from nicotinate D-ribonucleotide: step 1/1.</text>
</comment>
<dbReference type="InterPro" id="IPR004821">
    <property type="entry name" value="Cyt_trans-like"/>
</dbReference>
<dbReference type="InterPro" id="IPR051182">
    <property type="entry name" value="Euk_NMN_adenylyltrnsfrase"/>
</dbReference>
<evidence type="ECO:0000256" key="7">
    <source>
        <dbReference type="ARBA" id="ARBA00022741"/>
    </source>
</evidence>
<gene>
    <name evidence="15" type="ORF">CONLIGDRAFT_648005</name>
</gene>
<dbReference type="NCBIfam" id="TIGR00482">
    <property type="entry name" value="nicotinate (nicotinamide) nucleotide adenylyltransferase"/>
    <property type="match status" value="1"/>
</dbReference>
<evidence type="ECO:0000256" key="3">
    <source>
        <dbReference type="ARBA" id="ARBA00007064"/>
    </source>
</evidence>
<dbReference type="GO" id="GO:0000309">
    <property type="term" value="F:nicotinamide-nucleotide adenylyltransferase activity"/>
    <property type="evidence" value="ECO:0007669"/>
    <property type="project" value="UniProtKB-EC"/>
</dbReference>
<accession>A0A1J7IBU1</accession>
<evidence type="ECO:0000256" key="5">
    <source>
        <dbReference type="ARBA" id="ARBA00022679"/>
    </source>
</evidence>
<comment type="catalytic activity">
    <reaction evidence="11 12">
        <text>beta-nicotinamide D-ribonucleotide + ATP + H(+) = diphosphate + NAD(+)</text>
        <dbReference type="Rhea" id="RHEA:21360"/>
        <dbReference type="ChEBI" id="CHEBI:14649"/>
        <dbReference type="ChEBI" id="CHEBI:15378"/>
        <dbReference type="ChEBI" id="CHEBI:30616"/>
        <dbReference type="ChEBI" id="CHEBI:33019"/>
        <dbReference type="ChEBI" id="CHEBI:57540"/>
        <dbReference type="EC" id="2.7.7.1"/>
    </reaction>
</comment>
<feature type="region of interest" description="Disordered" evidence="13">
    <location>
        <begin position="282"/>
        <end position="312"/>
    </location>
</feature>
<keyword evidence="6 12" id="KW-0548">Nucleotidyltransferase</keyword>
<evidence type="ECO:0000256" key="8">
    <source>
        <dbReference type="ARBA" id="ARBA00022840"/>
    </source>
</evidence>
<evidence type="ECO:0000313" key="15">
    <source>
        <dbReference type="EMBL" id="OIW24926.1"/>
    </source>
</evidence>
<sequence length="312" mass="34543">MDSTMDQSQTETRSPANSPQRPQQPELIPVPGYQFPTHKLHRGPLKKGKTPLALVACGSFSPVTFLHLRMFEMASDFVRFNTDFEVVGGWLSPVSDAYKKAFLARGLTLPFTVGLAAGHHRVTMCAAAVEHSSWLMVDPFETAVRNTDGQPVYVPTARVLDHFDHEINEVLGGVDGKRVKICLLAGSDLIQTMCTPNIWSPTDLDVILGKYGAFIIERSGSDIEEALDSLQQYKDNIWVISQVIQNDVSSTKVRLFLKKDLSVRYLIPDPVVAYIEEHGLFQDRPPSEDGKDQATDETNDISASLKPESSKG</sequence>
<proteinExistence type="inferred from homology"/>
<dbReference type="UniPathway" id="UPA00253">
    <property type="reaction ID" value="UER00332"/>
</dbReference>
<dbReference type="GO" id="GO:0004515">
    <property type="term" value="F:nicotinate-nucleotide adenylyltransferase activity"/>
    <property type="evidence" value="ECO:0007669"/>
    <property type="project" value="UniProtKB-EC"/>
</dbReference>
<dbReference type="EC" id="2.7.7.1" evidence="12"/>
<dbReference type="SUPFAM" id="SSF52374">
    <property type="entry name" value="Nucleotidylyl transferase"/>
    <property type="match status" value="1"/>
</dbReference>
<dbReference type="Gene3D" id="3.40.50.620">
    <property type="entry name" value="HUPs"/>
    <property type="match status" value="1"/>
</dbReference>
<dbReference type="InterPro" id="IPR045094">
    <property type="entry name" value="NMNAT_euk"/>
</dbReference>
<evidence type="ECO:0000256" key="1">
    <source>
        <dbReference type="ARBA" id="ARBA00004658"/>
    </source>
</evidence>
<name>A0A1J7IBU1_9PEZI</name>
<keyword evidence="4 12" id="KW-0662">Pyridine nucleotide biosynthesis</keyword>
<comment type="pathway">
    <text evidence="1 12">Cofactor biosynthesis; NAD(+) biosynthesis; NAD(+) from nicotinamide D-ribonucleotide: step 1/1.</text>
</comment>
<evidence type="ECO:0000313" key="16">
    <source>
        <dbReference type="Proteomes" id="UP000182658"/>
    </source>
</evidence>
<keyword evidence="7 12" id="KW-0547">Nucleotide-binding</keyword>
<dbReference type="InterPro" id="IPR014729">
    <property type="entry name" value="Rossmann-like_a/b/a_fold"/>
</dbReference>
<evidence type="ECO:0000259" key="14">
    <source>
        <dbReference type="Pfam" id="PF01467"/>
    </source>
</evidence>
<keyword evidence="8 12" id="KW-0067">ATP-binding</keyword>
<evidence type="ECO:0000256" key="11">
    <source>
        <dbReference type="ARBA" id="ARBA00049001"/>
    </source>
</evidence>
<dbReference type="PANTHER" id="PTHR12039:SF0">
    <property type="entry name" value="NICOTINAMIDE-NUCLEOTIDE ADENYLYLTRANSFERASE"/>
    <property type="match status" value="1"/>
</dbReference>
<dbReference type="EC" id="2.7.7.18" evidence="12"/>
<evidence type="ECO:0000256" key="2">
    <source>
        <dbReference type="ARBA" id="ARBA00005019"/>
    </source>
</evidence>
<dbReference type="InParanoid" id="A0A1J7IBU1"/>
<dbReference type="Proteomes" id="UP000182658">
    <property type="component" value="Unassembled WGS sequence"/>
</dbReference>
<dbReference type="OrthoDB" id="422187at2759"/>
<dbReference type="Pfam" id="PF01467">
    <property type="entry name" value="CTP_transf_like"/>
    <property type="match status" value="1"/>
</dbReference>